<dbReference type="PROSITE" id="PS01124">
    <property type="entry name" value="HTH_ARAC_FAMILY_2"/>
    <property type="match status" value="1"/>
</dbReference>
<evidence type="ECO:0000256" key="2">
    <source>
        <dbReference type="ARBA" id="ARBA00023015"/>
    </source>
</evidence>
<dbReference type="InterPro" id="IPR009057">
    <property type="entry name" value="Homeodomain-like_sf"/>
</dbReference>
<dbReference type="GO" id="GO:0043565">
    <property type="term" value="F:sequence-specific DNA binding"/>
    <property type="evidence" value="ECO:0007669"/>
    <property type="project" value="InterPro"/>
</dbReference>
<reference evidence="6 7" key="1">
    <citation type="submission" date="2019-05" db="EMBL/GenBank/DDBJ databases">
        <title>Complete genome sequence of Izhakiella calystegiae KSNA2, an endophyte isolated from beach morning glory (Calystegia soldanella).</title>
        <authorList>
            <person name="Jiang L."/>
            <person name="Jeong J.C."/>
            <person name="Kim C.Y."/>
            <person name="Kim D.H."/>
            <person name="Kim S.W."/>
            <person name="Lee j."/>
        </authorList>
    </citation>
    <scope>NUCLEOTIDE SEQUENCE [LARGE SCALE GENOMIC DNA]</scope>
    <source>
        <strain evidence="6 7">KSNA2</strain>
    </source>
</reference>
<dbReference type="InterPro" id="IPR011051">
    <property type="entry name" value="RmlC_Cupin_sf"/>
</dbReference>
<dbReference type="InterPro" id="IPR018060">
    <property type="entry name" value="HTH_AraC"/>
</dbReference>
<dbReference type="InterPro" id="IPR003313">
    <property type="entry name" value="AraC-bd"/>
</dbReference>
<feature type="domain" description="HTH araC/xylS-type" evidence="5">
    <location>
        <begin position="171"/>
        <end position="271"/>
    </location>
</feature>
<evidence type="ECO:0000313" key="7">
    <source>
        <dbReference type="Proteomes" id="UP000302163"/>
    </source>
</evidence>
<name>A0A4P8YP67_9ENTR</name>
<dbReference type="EMBL" id="CP040428">
    <property type="protein sequence ID" value="QCT22669.1"/>
    <property type="molecule type" value="Genomic_DNA"/>
</dbReference>
<evidence type="ECO:0000256" key="1">
    <source>
        <dbReference type="ARBA" id="ARBA00022491"/>
    </source>
</evidence>
<sequence>MFFIYAILRNVLMSVSPSDPCFEMDNLPRAVLAVQSTSNDENWEVEPHRHRWGQLIYTVRGLLRCEVANGLWLVPPQCALWVPGGELHSTLGSAFCECLCLFIEPDAAQNLPTRCCTLFVAPLLRELLLQASRLTLMYDPLGPDGRLVAVLLDQLASAPVEKLHLPVADDRRIRQLMERLLENPADRSSQADWAQRVGMSERTLNRVVKQQMGMSFGEWRRQLHIVLALQRMAQGESVQSIALDLGYGGASGFITMFRKLMGSPPARYLANKANETDDAVGRTIKIPARYRPLIRNAGSISDRK</sequence>
<dbReference type="PANTHER" id="PTHR11019:SF199">
    <property type="entry name" value="HTH-TYPE TRANSCRIPTIONAL REGULATOR NIMR"/>
    <property type="match status" value="1"/>
</dbReference>
<dbReference type="Proteomes" id="UP000302163">
    <property type="component" value="Chromosome"/>
</dbReference>
<gene>
    <name evidence="6" type="ORF">FEM41_11760</name>
</gene>
<evidence type="ECO:0000256" key="4">
    <source>
        <dbReference type="ARBA" id="ARBA00023163"/>
    </source>
</evidence>
<proteinExistence type="predicted"/>
<keyword evidence="2" id="KW-0805">Transcription regulation</keyword>
<dbReference type="SUPFAM" id="SSF51182">
    <property type="entry name" value="RmlC-like cupins"/>
    <property type="match status" value="1"/>
</dbReference>
<keyword evidence="3" id="KW-0238">DNA-binding</keyword>
<dbReference type="Pfam" id="PF12833">
    <property type="entry name" value="HTH_18"/>
    <property type="match status" value="1"/>
</dbReference>
<dbReference type="GO" id="GO:0003700">
    <property type="term" value="F:DNA-binding transcription factor activity"/>
    <property type="evidence" value="ECO:0007669"/>
    <property type="project" value="InterPro"/>
</dbReference>
<dbReference type="CDD" id="cd06124">
    <property type="entry name" value="cupin_NimR-like_N"/>
    <property type="match status" value="1"/>
</dbReference>
<dbReference type="KEGG" id="izh:FEM41_11760"/>
<dbReference type="SUPFAM" id="SSF46689">
    <property type="entry name" value="Homeodomain-like"/>
    <property type="match status" value="1"/>
</dbReference>
<keyword evidence="4" id="KW-0804">Transcription</keyword>
<dbReference type="OrthoDB" id="5949386at2"/>
<evidence type="ECO:0000259" key="5">
    <source>
        <dbReference type="PROSITE" id="PS01124"/>
    </source>
</evidence>
<organism evidence="6 7">
    <name type="scientific">Jejubacter calystegiae</name>
    <dbReference type="NCBI Taxonomy" id="2579935"/>
    <lineage>
        <taxon>Bacteria</taxon>
        <taxon>Pseudomonadati</taxon>
        <taxon>Pseudomonadota</taxon>
        <taxon>Gammaproteobacteria</taxon>
        <taxon>Enterobacterales</taxon>
        <taxon>Enterobacteriaceae</taxon>
        <taxon>Jejubacter</taxon>
    </lineage>
</organism>
<evidence type="ECO:0000313" key="6">
    <source>
        <dbReference type="EMBL" id="QCT22669.1"/>
    </source>
</evidence>
<accession>A0A4P8YP67</accession>
<dbReference type="AlphaFoldDB" id="A0A4P8YP67"/>
<dbReference type="SMART" id="SM00342">
    <property type="entry name" value="HTH_ARAC"/>
    <property type="match status" value="1"/>
</dbReference>
<protein>
    <submittedName>
        <fullName evidence="6">AraC family transcriptional regulator</fullName>
    </submittedName>
</protein>
<dbReference type="Gene3D" id="1.10.10.60">
    <property type="entry name" value="Homeodomain-like"/>
    <property type="match status" value="1"/>
</dbReference>
<keyword evidence="1" id="KW-0678">Repressor</keyword>
<dbReference type="PANTHER" id="PTHR11019">
    <property type="entry name" value="HTH-TYPE TRANSCRIPTIONAL REGULATOR NIMR"/>
    <property type="match status" value="1"/>
</dbReference>
<keyword evidence="7" id="KW-1185">Reference proteome</keyword>
<evidence type="ECO:0000256" key="3">
    <source>
        <dbReference type="ARBA" id="ARBA00023125"/>
    </source>
</evidence>
<dbReference type="FunFam" id="1.10.10.60:FF:000132">
    <property type="entry name" value="AraC family transcriptional regulator"/>
    <property type="match status" value="1"/>
</dbReference>
<dbReference type="Pfam" id="PF02311">
    <property type="entry name" value="AraC_binding"/>
    <property type="match status" value="1"/>
</dbReference>